<feature type="region of interest" description="Disordered" evidence="1">
    <location>
        <begin position="1"/>
        <end position="27"/>
    </location>
</feature>
<dbReference type="Proteomes" id="UP001606303">
    <property type="component" value="Unassembled WGS sequence"/>
</dbReference>
<organism evidence="2 3">
    <name type="scientific">Pelomonas baiyunensis</name>
    <dbReference type="NCBI Taxonomy" id="3299026"/>
    <lineage>
        <taxon>Bacteria</taxon>
        <taxon>Pseudomonadati</taxon>
        <taxon>Pseudomonadota</taxon>
        <taxon>Betaproteobacteria</taxon>
        <taxon>Burkholderiales</taxon>
        <taxon>Sphaerotilaceae</taxon>
        <taxon>Roseateles</taxon>
    </lineage>
</organism>
<feature type="compositionally biased region" description="Pro residues" evidence="1">
    <location>
        <begin position="1"/>
        <end position="18"/>
    </location>
</feature>
<comment type="caution">
    <text evidence="2">The sequence shown here is derived from an EMBL/GenBank/DDBJ whole genome shotgun (WGS) entry which is preliminary data.</text>
</comment>
<gene>
    <name evidence="2" type="ORF">ACG01O_01875</name>
</gene>
<accession>A0ABW7GTV0</accession>
<evidence type="ECO:0000256" key="1">
    <source>
        <dbReference type="SAM" id="MobiDB-lite"/>
    </source>
</evidence>
<protein>
    <submittedName>
        <fullName evidence="2">Recombinase RecA</fullName>
    </submittedName>
</protein>
<keyword evidence="3" id="KW-1185">Reference proteome</keyword>
<dbReference type="SUPFAM" id="SSF52540">
    <property type="entry name" value="P-loop containing nucleoside triphosphate hydrolases"/>
    <property type="match status" value="1"/>
</dbReference>
<reference evidence="2 3" key="1">
    <citation type="submission" date="2024-08" db="EMBL/GenBank/DDBJ databases">
        <authorList>
            <person name="Lu H."/>
        </authorList>
    </citation>
    <scope>NUCLEOTIDE SEQUENCE [LARGE SCALE GENOMIC DNA]</scope>
    <source>
        <strain evidence="2 3">BYS87W</strain>
    </source>
</reference>
<evidence type="ECO:0000313" key="2">
    <source>
        <dbReference type="EMBL" id="MFG6465348.1"/>
    </source>
</evidence>
<sequence length="319" mass="33531">MLPAPAPLSARVPPPTPGRPATAPAAPEAADALARLQGRLWRGTSLGRTAEPVLASGFEALDAELPGGGWPLKAVTELLTPQAGTLEWRLLAPALRRWWAGQAPASPRPPHPLPHLLPTRRMARAAPAAALRSLLLIHPPHAPHLPGLQRLGLPASALVWVSARTPAEGLWAAEQAIKSHVAVLAWLPQARPEQIRRLQVAALGCDAPVFLVRPEQLGSQSSAAPLRLAVRPGPGWGLDVHLIKRRGPAHDGWLTLPAIPGAVEALLPCAPTPAQPSPRPHPAALPAARPEPLAPATAWPAPGFPLERPDALARPVLHA</sequence>
<dbReference type="Gene3D" id="3.40.50.300">
    <property type="entry name" value="P-loop containing nucleotide triphosphate hydrolases"/>
    <property type="match status" value="1"/>
</dbReference>
<evidence type="ECO:0000313" key="3">
    <source>
        <dbReference type="Proteomes" id="UP001606303"/>
    </source>
</evidence>
<dbReference type="InterPro" id="IPR027417">
    <property type="entry name" value="P-loop_NTPase"/>
</dbReference>
<proteinExistence type="predicted"/>
<name>A0ABW7GTV0_9BURK</name>
<dbReference type="EMBL" id="JBIGIB010000001">
    <property type="protein sequence ID" value="MFG6465348.1"/>
    <property type="molecule type" value="Genomic_DNA"/>
</dbReference>
<dbReference type="RefSeq" id="WP_394380700.1">
    <property type="nucleotide sequence ID" value="NZ_JBIGIB010000001.1"/>
</dbReference>